<reference evidence="1" key="1">
    <citation type="journal article" date="2012" name="Science">
        <title>Fermentation, hydrogen, and sulfur metabolism in multiple uncultivated bacterial phyla.</title>
        <authorList>
            <person name="Wrighton K.C."/>
            <person name="Thomas B.C."/>
            <person name="Sharon I."/>
            <person name="Miller C.S."/>
            <person name="Castelle C.J."/>
            <person name="VerBerkmoes N.C."/>
            <person name="Wilkins M.J."/>
            <person name="Hettich R.L."/>
            <person name="Lipton M.S."/>
            <person name="Williams K.H."/>
            <person name="Long P.E."/>
            <person name="Banfield J.F."/>
        </authorList>
    </citation>
    <scope>NUCLEOTIDE SEQUENCE [LARGE SCALE GENOMIC DNA]</scope>
</reference>
<dbReference type="EMBL" id="AMFJ01028763">
    <property type="protein sequence ID" value="EKD44715.1"/>
    <property type="molecule type" value="Genomic_DNA"/>
</dbReference>
<proteinExistence type="predicted"/>
<protein>
    <recommendedName>
        <fullName evidence="2">Nucleotidyltransferase</fullName>
    </recommendedName>
</protein>
<name>K1YP67_9BACT</name>
<organism evidence="1">
    <name type="scientific">uncultured bacterium</name>
    <name type="common">gcode 4</name>
    <dbReference type="NCBI Taxonomy" id="1234023"/>
    <lineage>
        <taxon>Bacteria</taxon>
        <taxon>environmental samples</taxon>
    </lineage>
</organism>
<dbReference type="InterPro" id="IPR043519">
    <property type="entry name" value="NT_sf"/>
</dbReference>
<dbReference type="Pfam" id="PF18144">
    <property type="entry name" value="SMODS"/>
    <property type="match status" value="1"/>
</dbReference>
<evidence type="ECO:0008006" key="2">
    <source>
        <dbReference type="Google" id="ProtNLM"/>
    </source>
</evidence>
<dbReference type="SUPFAM" id="SSF81301">
    <property type="entry name" value="Nucleotidyltransferase"/>
    <property type="match status" value="1"/>
</dbReference>
<sequence length="263" mass="30739">MTGNQYLSQILYKYQVRNLSLYTNQISNLKTILKGWANSCFIETLESGSRAKWTAIHLASDVDYLVSLKSNCNESSWWLKSIYDSLYVKLKEVYWNSNVRKQNVSFRIIIGGDLEVDVTPARKHSGNTNYHWLYVSKKDTWQQTNIQIHKTDISQSWRTNEIKLLKIWRELNNLDFPSIYAEYLIIDNILHGKTTNIDYLADNFLYILRELSKDSGNPLFARIVDPANSNNTLSDLLTINEKNLIINKAKESSLKPYWENIIW</sequence>
<evidence type="ECO:0000313" key="1">
    <source>
        <dbReference type="EMBL" id="EKD44715.1"/>
    </source>
</evidence>
<accession>K1YP67</accession>
<comment type="caution">
    <text evidence="1">The sequence shown here is derived from an EMBL/GenBank/DDBJ whole genome shotgun (WGS) entry which is preliminary data.</text>
</comment>
<dbReference type="AlphaFoldDB" id="K1YP67"/>
<gene>
    <name evidence="1" type="ORF">ACD_71C00032G0003</name>
</gene>